<evidence type="ECO:0000256" key="2">
    <source>
        <dbReference type="ARBA" id="ARBA00022475"/>
    </source>
</evidence>
<feature type="transmembrane region" description="Helical" evidence="10">
    <location>
        <begin position="95"/>
        <end position="116"/>
    </location>
</feature>
<dbReference type="PANTHER" id="PTHR21137:SF35">
    <property type="entry name" value="ODORANT RECEPTOR 19A-RELATED"/>
    <property type="match status" value="1"/>
</dbReference>
<sequence>MNPTFKHFFKGDCTNITKPSPMETCIDHTCTINLNILKQCGFYQIFDPNSKKIFGWNVYRISFIALTVITQCLIGFGNCGFLFELEDTTDNIDLFLIIFSNSYFCLTEWKVVILIINRKKFLELLDVTDLIFLKSKQCRKNIKILCKHRIRALQLTNLYFKFCIFVIIEWIIFPIMINSFIAHKTENRRLENVVNRRYPVDVNTYNKYYILFYVFEIIIGVKTVYLVLMVDILLLSIGWAIVIQYEVLAEAFKNIGYNENLQKDHDHDVDDYKYFKSILFDQQQLDSKVKLYFPIVKPIVLMHVAINSVLFIMLSNSFLMVFLSTESFTYKIVNLFKIGTGILYICLQLFLYCHLFDNINLKRKSVNLGIYSCNWTKMDLKFKKLLLLTMQINDANYITIKASTKTIVNLPIFANVLMTSYNIVSVMVKTMSKYRKT</sequence>
<feature type="transmembrane region" description="Helical" evidence="10">
    <location>
        <begin position="210"/>
        <end position="243"/>
    </location>
</feature>
<evidence type="ECO:0000256" key="9">
    <source>
        <dbReference type="ARBA" id="ARBA00023224"/>
    </source>
</evidence>
<proteinExistence type="evidence at transcript level"/>
<dbReference type="GO" id="GO:0005886">
    <property type="term" value="C:plasma membrane"/>
    <property type="evidence" value="ECO:0007669"/>
    <property type="project" value="UniProtKB-SubCell"/>
</dbReference>
<dbReference type="OrthoDB" id="6617178at2759"/>
<feature type="transmembrane region" description="Helical" evidence="10">
    <location>
        <begin position="335"/>
        <end position="355"/>
    </location>
</feature>
<keyword evidence="9 10" id="KW-0807">Transducer</keyword>
<dbReference type="GO" id="GO:0004984">
    <property type="term" value="F:olfactory receptor activity"/>
    <property type="evidence" value="ECO:0007669"/>
    <property type="project" value="InterPro"/>
</dbReference>
<evidence type="ECO:0000256" key="8">
    <source>
        <dbReference type="ARBA" id="ARBA00023170"/>
    </source>
</evidence>
<dbReference type="AlphaFoldDB" id="A0A1S6J140"/>
<accession>A0A1S6J140</accession>
<dbReference type="InterPro" id="IPR004117">
    <property type="entry name" value="7tm6_olfct_rcpt"/>
</dbReference>
<evidence type="ECO:0000256" key="5">
    <source>
        <dbReference type="ARBA" id="ARBA00022725"/>
    </source>
</evidence>
<dbReference type="GO" id="GO:0007165">
    <property type="term" value="P:signal transduction"/>
    <property type="evidence" value="ECO:0007669"/>
    <property type="project" value="UniProtKB-KW"/>
</dbReference>
<protein>
    <recommendedName>
        <fullName evidence="10">Odorant receptor</fullName>
    </recommendedName>
</protein>
<gene>
    <name evidence="11" type="primary">OR31</name>
</gene>
<dbReference type="EMBL" id="KX890163">
    <property type="protein sequence ID" value="AQS60750.1"/>
    <property type="molecule type" value="mRNA"/>
</dbReference>
<comment type="subcellular location">
    <subcellularLocation>
        <location evidence="1 10">Cell membrane</location>
        <topology evidence="1 10">Multi-pass membrane protein</topology>
    </subcellularLocation>
</comment>
<feature type="transmembrane region" description="Helical" evidence="10">
    <location>
        <begin position="61"/>
        <end position="83"/>
    </location>
</feature>
<evidence type="ECO:0000256" key="1">
    <source>
        <dbReference type="ARBA" id="ARBA00004651"/>
    </source>
</evidence>
<feature type="transmembrane region" description="Helical" evidence="10">
    <location>
        <begin position="300"/>
        <end position="323"/>
    </location>
</feature>
<dbReference type="PANTHER" id="PTHR21137">
    <property type="entry name" value="ODORANT RECEPTOR"/>
    <property type="match status" value="1"/>
</dbReference>
<keyword evidence="5 10" id="KW-0552">Olfaction</keyword>
<evidence type="ECO:0000313" key="11">
    <source>
        <dbReference type="EMBL" id="AQS60750.1"/>
    </source>
</evidence>
<feature type="transmembrane region" description="Helical" evidence="10">
    <location>
        <begin position="158"/>
        <end position="181"/>
    </location>
</feature>
<keyword evidence="7 10" id="KW-0472">Membrane</keyword>
<keyword evidence="6 10" id="KW-1133">Transmembrane helix</keyword>
<comment type="similarity">
    <text evidence="10">Belongs to the insect chemoreceptor superfamily. Heteromeric odorant receptor channel (TC 1.A.69) family.</text>
</comment>
<evidence type="ECO:0000256" key="7">
    <source>
        <dbReference type="ARBA" id="ARBA00023136"/>
    </source>
</evidence>
<keyword evidence="3 10" id="KW-0716">Sensory transduction</keyword>
<keyword evidence="4 10" id="KW-0812">Transmembrane</keyword>
<evidence type="ECO:0000256" key="3">
    <source>
        <dbReference type="ARBA" id="ARBA00022606"/>
    </source>
</evidence>
<evidence type="ECO:0000256" key="10">
    <source>
        <dbReference type="RuleBase" id="RU351113"/>
    </source>
</evidence>
<reference evidence="11" key="1">
    <citation type="journal article" date="2017" name="Curr. Biol.">
        <title>Molecular Basis of Alarm Pheromone Detection in Aphids.</title>
        <authorList>
            <person name="Zhang R."/>
            <person name="Wang B."/>
            <person name="Grossi G."/>
            <person name="Falabella P."/>
            <person name="Liu Y."/>
            <person name="Yan S."/>
            <person name="Lu J."/>
            <person name="Xi J."/>
            <person name="Wang G."/>
        </authorList>
    </citation>
    <scope>NUCLEOTIDE SEQUENCE</scope>
    <source>
        <tissue evidence="11">Antenna</tissue>
    </source>
</reference>
<evidence type="ECO:0000256" key="6">
    <source>
        <dbReference type="ARBA" id="ARBA00022989"/>
    </source>
</evidence>
<dbReference type="GO" id="GO:0005549">
    <property type="term" value="F:odorant binding"/>
    <property type="evidence" value="ECO:0007669"/>
    <property type="project" value="InterPro"/>
</dbReference>
<keyword evidence="2" id="KW-1003">Cell membrane</keyword>
<name>A0A1S6J140_ACYPI</name>
<evidence type="ECO:0000256" key="4">
    <source>
        <dbReference type="ARBA" id="ARBA00022692"/>
    </source>
</evidence>
<dbReference type="Pfam" id="PF02949">
    <property type="entry name" value="7tm_6"/>
    <property type="match status" value="1"/>
</dbReference>
<organism evidence="11">
    <name type="scientific">Acyrthosiphon pisum</name>
    <name type="common">Pea aphid</name>
    <dbReference type="NCBI Taxonomy" id="7029"/>
    <lineage>
        <taxon>Eukaryota</taxon>
        <taxon>Metazoa</taxon>
        <taxon>Ecdysozoa</taxon>
        <taxon>Arthropoda</taxon>
        <taxon>Hexapoda</taxon>
        <taxon>Insecta</taxon>
        <taxon>Pterygota</taxon>
        <taxon>Neoptera</taxon>
        <taxon>Paraneoptera</taxon>
        <taxon>Hemiptera</taxon>
        <taxon>Sternorrhyncha</taxon>
        <taxon>Aphidomorpha</taxon>
        <taxon>Aphidoidea</taxon>
        <taxon>Aphididae</taxon>
        <taxon>Macrosiphini</taxon>
        <taxon>Acyrthosiphon</taxon>
    </lineage>
</organism>
<comment type="caution">
    <text evidence="10">Lacks conserved residue(s) required for the propagation of feature annotation.</text>
</comment>
<keyword evidence="8 10" id="KW-0675">Receptor</keyword>